<dbReference type="SUPFAM" id="SSF48403">
    <property type="entry name" value="Ankyrin repeat"/>
    <property type="match status" value="1"/>
</dbReference>
<dbReference type="OrthoDB" id="439236at2759"/>
<sequence length="324" mass="37628">MVSMLELERLSRLCREEDVEEFIKHIRSLFLETERDRKLLWDLRDKWDWNLLQQVLWWSDRNTEEEQIQAVTALLDAGFDLNQPIDQGHDKWKPLSLAMSRRRYQLVQDLLLKGAQLNEPCQCKCQRENYCVCSLTFYLRKDFSEEAGDFLTALIKSHGVDPNCKNKFQETPLLLYVESQNYALAHILLDFGAEANTADAQGSGLYHLMAHHPFTKDLQAFAARIRCHYCPVGECDRRGQTPMSLAKAKRNEGFVQLMETLGAQLAEEEPTTTQSPKPPPRPFKPPPSETPPRRGRLIQHLQRRMENASTTRRPLLAALKKRRR</sequence>
<reference evidence="4" key="1">
    <citation type="submission" date="2020-11" db="EMBL/GenBank/DDBJ databases">
        <authorList>
            <person name="Tran Van P."/>
        </authorList>
    </citation>
    <scope>NUCLEOTIDE SEQUENCE</scope>
</reference>
<name>A0A7R8ZPA4_9CRUS</name>
<evidence type="ECO:0000256" key="2">
    <source>
        <dbReference type="ARBA" id="ARBA00023043"/>
    </source>
</evidence>
<feature type="compositionally biased region" description="Pro residues" evidence="3">
    <location>
        <begin position="276"/>
        <end position="290"/>
    </location>
</feature>
<dbReference type="EMBL" id="OB664160">
    <property type="protein sequence ID" value="CAD7232050.1"/>
    <property type="molecule type" value="Genomic_DNA"/>
</dbReference>
<feature type="region of interest" description="Disordered" evidence="3">
    <location>
        <begin position="266"/>
        <end position="324"/>
    </location>
</feature>
<dbReference type="InterPro" id="IPR036770">
    <property type="entry name" value="Ankyrin_rpt-contain_sf"/>
</dbReference>
<gene>
    <name evidence="4" type="ORF">CTOB1V02_LOCUS9891</name>
</gene>
<proteinExistence type="predicted"/>
<keyword evidence="2" id="KW-0040">ANK repeat</keyword>
<dbReference type="GO" id="GO:0005634">
    <property type="term" value="C:nucleus"/>
    <property type="evidence" value="ECO:0007669"/>
    <property type="project" value="TreeGrafter"/>
</dbReference>
<dbReference type="InterPro" id="IPR002110">
    <property type="entry name" value="Ankyrin_rpt"/>
</dbReference>
<dbReference type="AlphaFoldDB" id="A0A7R8ZPA4"/>
<keyword evidence="1" id="KW-0677">Repeat</keyword>
<accession>A0A7R8ZPA4</accession>
<evidence type="ECO:0000256" key="1">
    <source>
        <dbReference type="ARBA" id="ARBA00022737"/>
    </source>
</evidence>
<dbReference type="PANTHER" id="PTHR24201:SF14">
    <property type="entry name" value="CYCLIN-DEPENDENT KINASE 4 INHIBITOR C-LIKE"/>
    <property type="match status" value="1"/>
</dbReference>
<dbReference type="InterPro" id="IPR050776">
    <property type="entry name" value="Ank_Repeat/CDKN_Inhibitor"/>
</dbReference>
<organism evidence="4">
    <name type="scientific">Cyprideis torosa</name>
    <dbReference type="NCBI Taxonomy" id="163714"/>
    <lineage>
        <taxon>Eukaryota</taxon>
        <taxon>Metazoa</taxon>
        <taxon>Ecdysozoa</taxon>
        <taxon>Arthropoda</taxon>
        <taxon>Crustacea</taxon>
        <taxon>Oligostraca</taxon>
        <taxon>Ostracoda</taxon>
        <taxon>Podocopa</taxon>
        <taxon>Podocopida</taxon>
        <taxon>Cytherocopina</taxon>
        <taxon>Cytheroidea</taxon>
        <taxon>Cytherideidae</taxon>
        <taxon>Cyprideis</taxon>
    </lineage>
</organism>
<protein>
    <submittedName>
        <fullName evidence="4">Uncharacterized protein</fullName>
    </submittedName>
</protein>
<dbReference type="PANTHER" id="PTHR24201">
    <property type="entry name" value="ANK_REP_REGION DOMAIN-CONTAINING PROTEIN"/>
    <property type="match status" value="1"/>
</dbReference>
<evidence type="ECO:0000313" key="4">
    <source>
        <dbReference type="EMBL" id="CAD7232050.1"/>
    </source>
</evidence>
<dbReference type="Gene3D" id="1.25.40.20">
    <property type="entry name" value="Ankyrin repeat-containing domain"/>
    <property type="match status" value="2"/>
</dbReference>
<evidence type="ECO:0000256" key="3">
    <source>
        <dbReference type="SAM" id="MobiDB-lite"/>
    </source>
</evidence>
<dbReference type="SMART" id="SM00248">
    <property type="entry name" value="ANK"/>
    <property type="match status" value="3"/>
</dbReference>